<reference evidence="2" key="1">
    <citation type="submission" date="2021-01" db="EMBL/GenBank/DDBJ databases">
        <title>Chromosome-level genome assembly of a human fungal pathogen reveals clustering of transcriptionally co-regulated genes.</title>
        <authorList>
            <person name="Voorhies M."/>
            <person name="Cohen S."/>
            <person name="Shea T.P."/>
            <person name="Petrus S."/>
            <person name="Munoz J.F."/>
            <person name="Poplawski S."/>
            <person name="Goldman W.E."/>
            <person name="Michael T."/>
            <person name="Cuomo C.A."/>
            <person name="Sil A."/>
            <person name="Beyhan S."/>
        </authorList>
    </citation>
    <scope>NUCLEOTIDE SEQUENCE</scope>
    <source>
        <strain evidence="2">WU24</strain>
    </source>
</reference>
<accession>A0A8A1MJ35</accession>
<gene>
    <name evidence="2" type="ORF">I7I51_05982</name>
</gene>
<evidence type="ECO:0000256" key="1">
    <source>
        <dbReference type="SAM" id="MobiDB-lite"/>
    </source>
</evidence>
<dbReference type="AlphaFoldDB" id="A0A8A1MJ35"/>
<dbReference type="VEuPathDB" id="FungiDB:I7I51_05982"/>
<organism evidence="2 3">
    <name type="scientific">Ajellomyces capsulatus</name>
    <name type="common">Darling's disease fungus</name>
    <name type="synonym">Histoplasma capsulatum</name>
    <dbReference type="NCBI Taxonomy" id="5037"/>
    <lineage>
        <taxon>Eukaryota</taxon>
        <taxon>Fungi</taxon>
        <taxon>Dikarya</taxon>
        <taxon>Ascomycota</taxon>
        <taxon>Pezizomycotina</taxon>
        <taxon>Eurotiomycetes</taxon>
        <taxon>Eurotiomycetidae</taxon>
        <taxon>Onygenales</taxon>
        <taxon>Ajellomycetaceae</taxon>
        <taxon>Histoplasma</taxon>
    </lineage>
</organism>
<sequence>MDTSPRISVHEFHEPSQAQLPSRATASAEHFTPKYVLCVDRWMSGKEVLAQMRKLRIVGSLRRCSTNCGRGAEVEKCLRPSSCLRASICGLRLAQEDGSTEEVAYAQAIKASIEEAQRAHEKISITLIHLHILLDGHIATKTRSSGFVISPNLRPPNGTRMKTEMKVPNWNVLSLRRFEDSMKDINDISVPKEVQEMQPEK</sequence>
<name>A0A8A1MJ35_AJECA</name>
<feature type="compositionally biased region" description="Polar residues" evidence="1">
    <location>
        <begin position="16"/>
        <end position="25"/>
    </location>
</feature>
<evidence type="ECO:0000313" key="2">
    <source>
        <dbReference type="EMBL" id="QSS65140.1"/>
    </source>
</evidence>
<dbReference type="Proteomes" id="UP000663671">
    <property type="component" value="Chromosome 3"/>
</dbReference>
<protein>
    <submittedName>
        <fullName evidence="2">Uncharacterized protein</fullName>
    </submittedName>
</protein>
<evidence type="ECO:0000313" key="3">
    <source>
        <dbReference type="Proteomes" id="UP000663671"/>
    </source>
</evidence>
<feature type="region of interest" description="Disordered" evidence="1">
    <location>
        <begin position="1"/>
        <end position="25"/>
    </location>
</feature>
<dbReference type="EMBL" id="CP069115">
    <property type="protein sequence ID" value="QSS65140.1"/>
    <property type="molecule type" value="Genomic_DNA"/>
</dbReference>
<proteinExistence type="predicted"/>